<accession>A0A7Z0S3Y8</accession>
<reference evidence="1 2" key="1">
    <citation type="submission" date="2020-07" db="EMBL/GenBank/DDBJ databases">
        <title>MOT database genomes.</title>
        <authorList>
            <person name="Joseph S."/>
            <person name="Aduse-Opoku J."/>
            <person name="Hashim A."/>
            <person name="Wade W."/>
            <person name="Curtis M."/>
        </authorList>
    </citation>
    <scope>NUCLEOTIDE SEQUENCE [LARGE SCALE GENOMIC DNA]</scope>
    <source>
        <strain evidence="1 2">STR</strain>
    </source>
</reference>
<sequence>MTRKMKISKWVETAFQFDNELWRVRTHENMVVLGRLPDGIFTLHRFNDEGGRLTHISESEALWLTLELAPEKMNCI</sequence>
<evidence type="ECO:0000313" key="1">
    <source>
        <dbReference type="EMBL" id="NYS95988.1"/>
    </source>
</evidence>
<evidence type="ECO:0000313" key="2">
    <source>
        <dbReference type="Proteomes" id="UP000589521"/>
    </source>
</evidence>
<dbReference type="Proteomes" id="UP000589521">
    <property type="component" value="Unassembled WGS sequence"/>
</dbReference>
<dbReference type="EMBL" id="JACBXX010000066">
    <property type="protein sequence ID" value="NYS95988.1"/>
    <property type="molecule type" value="Genomic_DNA"/>
</dbReference>
<organism evidence="1 2">
    <name type="scientific">Streptococcus danieliae</name>
    <dbReference type="NCBI Taxonomy" id="747656"/>
    <lineage>
        <taxon>Bacteria</taxon>
        <taxon>Bacillati</taxon>
        <taxon>Bacillota</taxon>
        <taxon>Bacilli</taxon>
        <taxon>Lactobacillales</taxon>
        <taxon>Streptococcaceae</taxon>
        <taxon>Streptococcus</taxon>
    </lineage>
</organism>
<comment type="caution">
    <text evidence="1">The sequence shown here is derived from an EMBL/GenBank/DDBJ whole genome shotgun (WGS) entry which is preliminary data.</text>
</comment>
<name>A0A7Z0S3Y8_9STRE</name>
<dbReference type="RefSeq" id="WP_179924807.1">
    <property type="nucleotide sequence ID" value="NZ_JACBXX010000066.1"/>
</dbReference>
<dbReference type="AlphaFoldDB" id="A0A7Z0S3Y8"/>
<protein>
    <submittedName>
        <fullName evidence="1">Uncharacterized protein</fullName>
    </submittedName>
</protein>
<gene>
    <name evidence="1" type="ORF">HZY94_02035</name>
</gene>
<proteinExistence type="predicted"/>